<dbReference type="Proteomes" id="UP001054945">
    <property type="component" value="Unassembled WGS sequence"/>
</dbReference>
<dbReference type="AlphaFoldDB" id="A0AAV4WZM1"/>
<name>A0AAV4WZM1_CAEEX</name>
<gene>
    <name evidence="1" type="ORF">CEXT_425221</name>
</gene>
<protein>
    <submittedName>
        <fullName evidence="1">Uncharacterized protein</fullName>
    </submittedName>
</protein>
<proteinExistence type="predicted"/>
<organism evidence="1 2">
    <name type="scientific">Caerostris extrusa</name>
    <name type="common">Bark spider</name>
    <name type="synonym">Caerostris bankana</name>
    <dbReference type="NCBI Taxonomy" id="172846"/>
    <lineage>
        <taxon>Eukaryota</taxon>
        <taxon>Metazoa</taxon>
        <taxon>Ecdysozoa</taxon>
        <taxon>Arthropoda</taxon>
        <taxon>Chelicerata</taxon>
        <taxon>Arachnida</taxon>
        <taxon>Araneae</taxon>
        <taxon>Araneomorphae</taxon>
        <taxon>Entelegynae</taxon>
        <taxon>Araneoidea</taxon>
        <taxon>Araneidae</taxon>
        <taxon>Caerostris</taxon>
    </lineage>
</organism>
<accession>A0AAV4WZM1</accession>
<reference evidence="1 2" key="1">
    <citation type="submission" date="2021-06" db="EMBL/GenBank/DDBJ databases">
        <title>Caerostris extrusa draft genome.</title>
        <authorList>
            <person name="Kono N."/>
            <person name="Arakawa K."/>
        </authorList>
    </citation>
    <scope>NUCLEOTIDE SEQUENCE [LARGE SCALE GENOMIC DNA]</scope>
</reference>
<keyword evidence="2" id="KW-1185">Reference proteome</keyword>
<sequence length="99" mass="11378">MWICVIQFEWNLAVKSLRNEDLVLRIRLRILIPQKMQSSLRKENLIVDASSLYRGDSILACSKYCEMPAKKNTGSLCFKANNRILPKGEPFSSVIKIFS</sequence>
<comment type="caution">
    <text evidence="1">The sequence shown here is derived from an EMBL/GenBank/DDBJ whole genome shotgun (WGS) entry which is preliminary data.</text>
</comment>
<evidence type="ECO:0000313" key="1">
    <source>
        <dbReference type="EMBL" id="GIY87808.1"/>
    </source>
</evidence>
<evidence type="ECO:0000313" key="2">
    <source>
        <dbReference type="Proteomes" id="UP001054945"/>
    </source>
</evidence>
<dbReference type="EMBL" id="BPLR01016979">
    <property type="protein sequence ID" value="GIY87808.1"/>
    <property type="molecule type" value="Genomic_DNA"/>
</dbReference>